<comment type="similarity">
    <text evidence="2 7">Belongs to the peptidase S26 family.</text>
</comment>
<dbReference type="PANTHER" id="PTHR43390:SF1">
    <property type="entry name" value="CHLOROPLAST PROCESSING PEPTIDASE"/>
    <property type="match status" value="1"/>
</dbReference>
<feature type="region of interest" description="Disordered" evidence="8">
    <location>
        <begin position="1"/>
        <end position="62"/>
    </location>
</feature>
<dbReference type="Pfam" id="PF10502">
    <property type="entry name" value="Peptidase_S26"/>
    <property type="match status" value="1"/>
</dbReference>
<dbReference type="EMBL" id="FUIE01000037">
    <property type="protein sequence ID" value="SJM59493.1"/>
    <property type="molecule type" value="Genomic_DNA"/>
</dbReference>
<evidence type="ECO:0000256" key="7">
    <source>
        <dbReference type="RuleBase" id="RU362042"/>
    </source>
</evidence>
<keyword evidence="7" id="KW-0645">Protease</keyword>
<feature type="compositionally biased region" description="Basic residues" evidence="8">
    <location>
        <begin position="52"/>
        <end position="62"/>
    </location>
</feature>
<evidence type="ECO:0000313" key="11">
    <source>
        <dbReference type="Proteomes" id="UP000195766"/>
    </source>
</evidence>
<dbReference type="InterPro" id="IPR036286">
    <property type="entry name" value="LexA/Signal_pep-like_sf"/>
</dbReference>
<evidence type="ECO:0000256" key="3">
    <source>
        <dbReference type="ARBA" id="ARBA00013208"/>
    </source>
</evidence>
<dbReference type="CDD" id="cd06530">
    <property type="entry name" value="S26_SPase_I"/>
    <property type="match status" value="1"/>
</dbReference>
<evidence type="ECO:0000256" key="6">
    <source>
        <dbReference type="PIRSR" id="PIRSR600223-1"/>
    </source>
</evidence>
<feature type="active site" evidence="6">
    <location>
        <position position="101"/>
    </location>
</feature>
<dbReference type="GO" id="GO:0004252">
    <property type="term" value="F:serine-type endopeptidase activity"/>
    <property type="evidence" value="ECO:0007669"/>
    <property type="project" value="InterPro"/>
</dbReference>
<dbReference type="InterPro" id="IPR019757">
    <property type="entry name" value="Pept_S26A_signal_pept_1_Lys-AS"/>
</dbReference>
<dbReference type="PROSITE" id="PS00760">
    <property type="entry name" value="SPASE_I_2"/>
    <property type="match status" value="1"/>
</dbReference>
<comment type="subcellular location">
    <subcellularLocation>
        <location evidence="7">Membrane</location>
        <topology evidence="7">Single-pass type II membrane protein</topology>
    </subcellularLocation>
</comment>
<evidence type="ECO:0000313" key="10">
    <source>
        <dbReference type="EMBL" id="SJM59493.1"/>
    </source>
</evidence>
<evidence type="ECO:0000256" key="2">
    <source>
        <dbReference type="ARBA" id="ARBA00009370"/>
    </source>
</evidence>
<dbReference type="PRINTS" id="PR00727">
    <property type="entry name" value="LEADERPTASE"/>
</dbReference>
<dbReference type="EC" id="3.4.21.89" evidence="3 7"/>
<dbReference type="GO" id="GO:0016020">
    <property type="term" value="C:membrane"/>
    <property type="evidence" value="ECO:0007669"/>
    <property type="project" value="UniProtKB-SubCell"/>
</dbReference>
<name>A0A1R4FUH6_BREDI</name>
<dbReference type="Gene3D" id="2.10.109.10">
    <property type="entry name" value="Umud Fragment, subunit A"/>
    <property type="match status" value="1"/>
</dbReference>
<dbReference type="AlphaFoldDB" id="A0A1R4FUH6"/>
<dbReference type="NCBIfam" id="TIGR02227">
    <property type="entry name" value="sigpep_I_bact"/>
    <property type="match status" value="1"/>
</dbReference>
<dbReference type="SUPFAM" id="SSF51306">
    <property type="entry name" value="LexA/Signal peptidase"/>
    <property type="match status" value="1"/>
</dbReference>
<keyword evidence="7" id="KW-0812">Transmembrane</keyword>
<dbReference type="GO" id="GO:0006465">
    <property type="term" value="P:signal peptide processing"/>
    <property type="evidence" value="ECO:0007669"/>
    <property type="project" value="InterPro"/>
</dbReference>
<evidence type="ECO:0000259" key="9">
    <source>
        <dbReference type="Pfam" id="PF10502"/>
    </source>
</evidence>
<evidence type="ECO:0000256" key="4">
    <source>
        <dbReference type="ARBA" id="ARBA00019232"/>
    </source>
</evidence>
<comment type="catalytic activity">
    <reaction evidence="1 7">
        <text>Cleavage of hydrophobic, N-terminal signal or leader sequences from secreted and periplasmic proteins.</text>
        <dbReference type="EC" id="3.4.21.89"/>
    </reaction>
</comment>
<feature type="active site" evidence="6">
    <location>
        <position position="162"/>
    </location>
</feature>
<feature type="compositionally biased region" description="Acidic residues" evidence="8">
    <location>
        <begin position="27"/>
        <end position="43"/>
    </location>
</feature>
<dbReference type="InterPro" id="IPR019758">
    <property type="entry name" value="Pept_S26A_signal_pept_1_CS"/>
</dbReference>
<feature type="transmembrane region" description="Helical" evidence="7">
    <location>
        <begin position="73"/>
        <end position="92"/>
    </location>
</feature>
<sequence>MSDDPKANGGAASPALDPAMTRPIWSDDGDAPFDMGDDPEALDSETPIFAPRRSRKAKRVKKEKSASNETVEIIKTVVFALLIALVLRVLLFQPFTIPSASMEPNLYEGDYIVVSKWSYGYSKHSIPFSPPVFNGRILGKGPERGDIAVFKLPRDNKTDYIKRVIGLPGDKVQMIANKLYINGAPVQDVVVNRAQMADMFGPRAVTQVRETLPGGRTFMTQDFGPGGDLDDTPLYEVPAGHYFMMGDNRDNSIDSRVEMSAGVGMVPAENLVGKAEIIMFSWTPGASLFNPVSWFANVRFSRFFKILD</sequence>
<organism evidence="10 11">
    <name type="scientific">Brevundimonas diminuta 3F5N</name>
    <dbReference type="NCBI Taxonomy" id="1255603"/>
    <lineage>
        <taxon>Bacteria</taxon>
        <taxon>Pseudomonadati</taxon>
        <taxon>Pseudomonadota</taxon>
        <taxon>Alphaproteobacteria</taxon>
        <taxon>Caulobacterales</taxon>
        <taxon>Caulobacteraceae</taxon>
        <taxon>Brevundimonas</taxon>
    </lineage>
</organism>
<feature type="domain" description="Peptidase S26" evidence="9">
    <location>
        <begin position="71"/>
        <end position="279"/>
    </location>
</feature>
<evidence type="ECO:0000256" key="1">
    <source>
        <dbReference type="ARBA" id="ARBA00000677"/>
    </source>
</evidence>
<evidence type="ECO:0000256" key="5">
    <source>
        <dbReference type="ARBA" id="ARBA00022801"/>
    </source>
</evidence>
<keyword evidence="7" id="KW-1133">Transmembrane helix</keyword>
<accession>A0A1R4FUH6</accession>
<dbReference type="InterPro" id="IPR000223">
    <property type="entry name" value="Pept_S26A_signal_pept_1"/>
</dbReference>
<dbReference type="RefSeq" id="WP_087140295.1">
    <property type="nucleotide sequence ID" value="NZ_FUIE01000037.1"/>
</dbReference>
<proteinExistence type="inferred from homology"/>
<dbReference type="InterPro" id="IPR019533">
    <property type="entry name" value="Peptidase_S26"/>
</dbReference>
<reference evidence="10 11" key="1">
    <citation type="submission" date="2017-02" db="EMBL/GenBank/DDBJ databases">
        <authorList>
            <person name="Peterson S.W."/>
        </authorList>
    </citation>
    <scope>NUCLEOTIDE SEQUENCE [LARGE SCALE GENOMIC DNA]</scope>
    <source>
        <strain evidence="10 11">3F5N</strain>
    </source>
</reference>
<dbReference type="PROSITE" id="PS00761">
    <property type="entry name" value="SPASE_I_3"/>
    <property type="match status" value="1"/>
</dbReference>
<dbReference type="Proteomes" id="UP000195766">
    <property type="component" value="Unassembled WGS sequence"/>
</dbReference>
<evidence type="ECO:0000256" key="8">
    <source>
        <dbReference type="SAM" id="MobiDB-lite"/>
    </source>
</evidence>
<keyword evidence="7" id="KW-0472">Membrane</keyword>
<dbReference type="OrthoDB" id="9815782at2"/>
<dbReference type="PANTHER" id="PTHR43390">
    <property type="entry name" value="SIGNAL PEPTIDASE I"/>
    <property type="match status" value="1"/>
</dbReference>
<dbReference type="GO" id="GO:0009003">
    <property type="term" value="F:signal peptidase activity"/>
    <property type="evidence" value="ECO:0007669"/>
    <property type="project" value="UniProtKB-EC"/>
</dbReference>
<gene>
    <name evidence="10" type="ORF">FM111_07115</name>
</gene>
<keyword evidence="5 7" id="KW-0378">Hydrolase</keyword>
<protein>
    <recommendedName>
        <fullName evidence="4 7">Signal peptidase I</fullName>
        <ecNumber evidence="3 7">3.4.21.89</ecNumber>
    </recommendedName>
</protein>